<dbReference type="EMBL" id="BMKS01000012">
    <property type="protein sequence ID" value="GGG43896.1"/>
    <property type="molecule type" value="Genomic_DNA"/>
</dbReference>
<keyword evidence="6" id="KW-0285">Flavoprotein</keyword>
<dbReference type="InterPro" id="IPR036890">
    <property type="entry name" value="HATPase_C_sf"/>
</dbReference>
<evidence type="ECO:0000256" key="14">
    <source>
        <dbReference type="SAM" id="Coils"/>
    </source>
</evidence>
<reference evidence="17 18" key="1">
    <citation type="journal article" date="2014" name="Int. J. Syst. Evol. Microbiol.">
        <title>Complete genome sequence of Corynebacterium casei LMG S-19264T (=DSM 44701T), isolated from a smear-ripened cheese.</title>
        <authorList>
            <consortium name="US DOE Joint Genome Institute (JGI-PGF)"/>
            <person name="Walter F."/>
            <person name="Albersmeier A."/>
            <person name="Kalinowski J."/>
            <person name="Ruckert C."/>
        </authorList>
    </citation>
    <scope>NUCLEOTIDE SEQUENCE [LARGE SCALE GENOMIC DNA]</scope>
    <source>
        <strain evidence="17 18">CGMCC 1.16330</strain>
    </source>
</reference>
<dbReference type="SMART" id="SM00911">
    <property type="entry name" value="HWE_HK"/>
    <property type="match status" value="1"/>
</dbReference>
<dbReference type="RefSeq" id="WP_188902422.1">
    <property type="nucleotide sequence ID" value="NZ_BMKS01000012.1"/>
</dbReference>
<keyword evidence="12" id="KW-0157">Chromophore</keyword>
<dbReference type="Pfam" id="PF08447">
    <property type="entry name" value="PAS_3"/>
    <property type="match status" value="3"/>
</dbReference>
<evidence type="ECO:0000256" key="4">
    <source>
        <dbReference type="ARBA" id="ARBA00022553"/>
    </source>
</evidence>
<feature type="domain" description="PAC" evidence="16">
    <location>
        <begin position="179"/>
        <end position="232"/>
    </location>
</feature>
<feature type="domain" description="PAS" evidence="15">
    <location>
        <begin position="619"/>
        <end position="662"/>
    </location>
</feature>
<name>A0A8J3EC71_9PROT</name>
<evidence type="ECO:0000256" key="6">
    <source>
        <dbReference type="ARBA" id="ARBA00022630"/>
    </source>
</evidence>
<keyword evidence="3" id="KW-0600">Photoreceptor protein</keyword>
<gene>
    <name evidence="17" type="ORF">GCM10010964_34110</name>
</gene>
<dbReference type="Proteomes" id="UP000597507">
    <property type="component" value="Unassembled WGS sequence"/>
</dbReference>
<keyword evidence="10" id="KW-0418">Kinase</keyword>
<dbReference type="GO" id="GO:0004673">
    <property type="term" value="F:protein histidine kinase activity"/>
    <property type="evidence" value="ECO:0007669"/>
    <property type="project" value="UniProtKB-EC"/>
</dbReference>
<dbReference type="Gene3D" id="2.10.70.100">
    <property type="match status" value="3"/>
</dbReference>
<dbReference type="InterPro" id="IPR013655">
    <property type="entry name" value="PAS_fold_3"/>
</dbReference>
<evidence type="ECO:0000256" key="13">
    <source>
        <dbReference type="ARBA" id="ARBA00023170"/>
    </source>
</evidence>
<dbReference type="PANTHER" id="PTHR43304">
    <property type="entry name" value="PHYTOCHROME-LIKE PROTEIN CPH1"/>
    <property type="match status" value="1"/>
</dbReference>
<keyword evidence="5" id="KW-0716">Sensory transduction</keyword>
<feature type="domain" description="PAC" evidence="16">
    <location>
        <begin position="565"/>
        <end position="618"/>
    </location>
</feature>
<evidence type="ECO:0000256" key="8">
    <source>
        <dbReference type="ARBA" id="ARBA00022679"/>
    </source>
</evidence>
<dbReference type="Gene3D" id="3.30.565.10">
    <property type="entry name" value="Histidine kinase-like ATPase, C-terminal domain"/>
    <property type="match status" value="1"/>
</dbReference>
<accession>A0A8J3EC71</accession>
<dbReference type="Pfam" id="PF08448">
    <property type="entry name" value="PAS_4"/>
    <property type="match status" value="1"/>
</dbReference>
<keyword evidence="11" id="KW-0067">ATP-binding</keyword>
<evidence type="ECO:0000256" key="1">
    <source>
        <dbReference type="ARBA" id="ARBA00000085"/>
    </source>
</evidence>
<evidence type="ECO:0000256" key="2">
    <source>
        <dbReference type="ARBA" id="ARBA00012438"/>
    </source>
</evidence>
<keyword evidence="7" id="KW-0288">FMN</keyword>
<dbReference type="PANTHER" id="PTHR43304:SF1">
    <property type="entry name" value="PAC DOMAIN-CONTAINING PROTEIN"/>
    <property type="match status" value="1"/>
</dbReference>
<dbReference type="SMART" id="SM00086">
    <property type="entry name" value="PAC"/>
    <property type="match status" value="5"/>
</dbReference>
<dbReference type="InterPro" id="IPR035965">
    <property type="entry name" value="PAS-like_dom_sf"/>
</dbReference>
<keyword evidence="18" id="KW-1185">Reference proteome</keyword>
<feature type="domain" description="PAC" evidence="16">
    <location>
        <begin position="309"/>
        <end position="361"/>
    </location>
</feature>
<dbReference type="NCBIfam" id="TIGR00229">
    <property type="entry name" value="sensory_box"/>
    <property type="match status" value="5"/>
</dbReference>
<sequence length="957" mass="104020">MGADWRARPVPALAADAGELAEAQAPAAGACAKGAALAAELSRARLENAALAAELAEARAELRARAADAAREAGELRARADALARENAELRARIEARSAALAATEARLRLAFDAAGMGSWDWDLATGRAEWDDALRRLFGLPPDTPPGDIGRFNALIHPEDRTARDAAIRIAVMETGEYRAEFRIRRADTGEERWLAARGRAVTGPDGRVERLVGVDFDITDRRAAEAALAENEARLRLAQEAAGAGAWEVDLRTGRMRLSGESRRLHGLPADHPEVFDEAEWAERIHPEDRAPARAAVARALAARGLYDFTYRVPLPDGSVRWIQGLGRAVYDGDGRATRMLGLSIDVTSSKRAEAALAASEAEFRAAFEGSGLPMVQSDYATGRYVRVNAAFCRLAGRPAADLIGRHYSEFTHPDDLAAQRAAIRRVTRGEAASYETVKRMLLPDGGMRWVRVSSSPVRDPAGRPIRTVAVFQDITEAKAATEALRVSEERLRLAQNAGGIGAWEVDHATGRRHWSESTYRLWGIETDSPVTLDLMLSVIHPEDRDRFRAKVAEAATRRGPLPEAEFRIVRPSDGAVRWLYSTGEAMTDEDGRPVRHLGIMRDITAQKEAEAALAESEERFRTLFEAVPVGVAVIDPETLGFVAVNDRACALLGYTREELARLRLPDIEAAMSEAEIRTEALAHAARTRLREFETRHRTKSGAIRDVLVRTADVQLGGRTLRYSAWVDITGRKLAEARQALLAKELDHRAKNALAVVQAALRLTPKDDPEAYARAVEGRVAALARAHTMLAAGRWEGAELRALIEAELAAFLPSAEAGPDRGDRPMPRVEVDGAEVTLAPSAAQALSMALHELATNAVKYGALSVPAGRVAVRWHLDHAAGMLRLRWAESGGPPVAAPPRRRGFGSRVIEGTVRDQLGGRIERLWDAGGLACEMSVPIGRALARTERDRHPGDAP</sequence>
<dbReference type="GO" id="GO:0009881">
    <property type="term" value="F:photoreceptor activity"/>
    <property type="evidence" value="ECO:0007669"/>
    <property type="project" value="UniProtKB-KW"/>
</dbReference>
<dbReference type="Pfam" id="PF07536">
    <property type="entry name" value="HWE_HK"/>
    <property type="match status" value="1"/>
</dbReference>
<feature type="domain" description="PAS" evidence="15">
    <location>
        <begin position="104"/>
        <end position="176"/>
    </location>
</feature>
<keyword evidence="14" id="KW-0175">Coiled coil</keyword>
<feature type="domain" description="PAS" evidence="15">
    <location>
        <begin position="490"/>
        <end position="561"/>
    </location>
</feature>
<feature type="domain" description="PAS" evidence="15">
    <location>
        <begin position="362"/>
        <end position="433"/>
    </location>
</feature>
<dbReference type="Pfam" id="PF13188">
    <property type="entry name" value="PAS_8"/>
    <property type="match status" value="1"/>
</dbReference>
<evidence type="ECO:0000256" key="3">
    <source>
        <dbReference type="ARBA" id="ARBA00022543"/>
    </source>
</evidence>
<dbReference type="InterPro" id="IPR052162">
    <property type="entry name" value="Sensor_kinase/Photoreceptor"/>
</dbReference>
<evidence type="ECO:0000256" key="9">
    <source>
        <dbReference type="ARBA" id="ARBA00022741"/>
    </source>
</evidence>
<evidence type="ECO:0000256" key="10">
    <source>
        <dbReference type="ARBA" id="ARBA00022777"/>
    </source>
</evidence>
<evidence type="ECO:0000256" key="11">
    <source>
        <dbReference type="ARBA" id="ARBA00022840"/>
    </source>
</evidence>
<dbReference type="GO" id="GO:0005524">
    <property type="term" value="F:ATP binding"/>
    <property type="evidence" value="ECO:0007669"/>
    <property type="project" value="UniProtKB-KW"/>
</dbReference>
<dbReference type="PROSITE" id="PS50113">
    <property type="entry name" value="PAC"/>
    <property type="match status" value="4"/>
</dbReference>
<dbReference type="Gene3D" id="3.30.450.20">
    <property type="entry name" value="PAS domain"/>
    <property type="match status" value="5"/>
</dbReference>
<dbReference type="PROSITE" id="PS50112">
    <property type="entry name" value="PAS"/>
    <property type="match status" value="4"/>
</dbReference>
<dbReference type="InterPro" id="IPR000014">
    <property type="entry name" value="PAS"/>
</dbReference>
<comment type="caution">
    <text evidence="17">The sequence shown here is derived from an EMBL/GenBank/DDBJ whole genome shotgun (WGS) entry which is preliminary data.</text>
</comment>
<organism evidence="17 18">
    <name type="scientific">Caldovatus sediminis</name>
    <dbReference type="NCBI Taxonomy" id="2041189"/>
    <lineage>
        <taxon>Bacteria</taxon>
        <taxon>Pseudomonadati</taxon>
        <taxon>Pseudomonadota</taxon>
        <taxon>Alphaproteobacteria</taxon>
        <taxon>Acetobacterales</taxon>
        <taxon>Roseomonadaceae</taxon>
        <taxon>Caldovatus</taxon>
    </lineage>
</organism>
<evidence type="ECO:0000259" key="16">
    <source>
        <dbReference type="PROSITE" id="PS50113"/>
    </source>
</evidence>
<keyword evidence="8" id="KW-0808">Transferase</keyword>
<protein>
    <recommendedName>
        <fullName evidence="2">histidine kinase</fullName>
        <ecNumber evidence="2">2.7.13.3</ecNumber>
    </recommendedName>
</protein>
<evidence type="ECO:0000256" key="7">
    <source>
        <dbReference type="ARBA" id="ARBA00022643"/>
    </source>
</evidence>
<dbReference type="CDD" id="cd00130">
    <property type="entry name" value="PAS"/>
    <property type="match status" value="5"/>
</dbReference>
<dbReference type="InterPro" id="IPR013656">
    <property type="entry name" value="PAS_4"/>
</dbReference>
<feature type="domain" description="PAC" evidence="16">
    <location>
        <begin position="437"/>
        <end position="489"/>
    </location>
</feature>
<keyword evidence="9" id="KW-0547">Nucleotide-binding</keyword>
<keyword evidence="4" id="KW-0597">Phosphoprotein</keyword>
<dbReference type="InterPro" id="IPR001610">
    <property type="entry name" value="PAC"/>
</dbReference>
<dbReference type="EC" id="2.7.13.3" evidence="2"/>
<evidence type="ECO:0000313" key="17">
    <source>
        <dbReference type="EMBL" id="GGG43896.1"/>
    </source>
</evidence>
<feature type="coiled-coil region" evidence="14">
    <location>
        <begin position="41"/>
        <end position="93"/>
    </location>
</feature>
<proteinExistence type="predicted"/>
<evidence type="ECO:0000259" key="15">
    <source>
        <dbReference type="PROSITE" id="PS50112"/>
    </source>
</evidence>
<dbReference type="InterPro" id="IPR000700">
    <property type="entry name" value="PAS-assoc_C"/>
</dbReference>
<evidence type="ECO:0000256" key="5">
    <source>
        <dbReference type="ARBA" id="ARBA00022606"/>
    </source>
</evidence>
<evidence type="ECO:0000256" key="12">
    <source>
        <dbReference type="ARBA" id="ARBA00022991"/>
    </source>
</evidence>
<dbReference type="SMART" id="SM00091">
    <property type="entry name" value="PAS"/>
    <property type="match status" value="5"/>
</dbReference>
<dbReference type="AlphaFoldDB" id="A0A8J3EC71"/>
<dbReference type="InterPro" id="IPR011102">
    <property type="entry name" value="Sig_transdc_His_kinase_HWE"/>
</dbReference>
<keyword evidence="13" id="KW-0675">Receptor</keyword>
<dbReference type="SUPFAM" id="SSF55785">
    <property type="entry name" value="PYP-like sensor domain (PAS domain)"/>
    <property type="match status" value="5"/>
</dbReference>
<comment type="catalytic activity">
    <reaction evidence="1">
        <text>ATP + protein L-histidine = ADP + protein N-phospho-L-histidine.</text>
        <dbReference type="EC" id="2.7.13.3"/>
    </reaction>
</comment>
<evidence type="ECO:0000313" key="18">
    <source>
        <dbReference type="Proteomes" id="UP000597507"/>
    </source>
</evidence>